<proteinExistence type="predicted"/>
<dbReference type="EMBL" id="JXXN02004876">
    <property type="protein sequence ID" value="THD20271.1"/>
    <property type="molecule type" value="Genomic_DNA"/>
</dbReference>
<sequence length="110" mass="12287">MIPLNVRNCSETSVVKHGKPPSILSAKWPRLATVKQNITNRVLIHPFFKRELDVKAALQVSQVGESCSGSRWSRCDLHSITSSCSQVLKGIHFQLITSKGECKHRPLLIL</sequence>
<protein>
    <submittedName>
        <fullName evidence="1">Uncharacterized protein</fullName>
    </submittedName>
</protein>
<accession>A0A4E0R4E7</accession>
<gene>
    <name evidence="1" type="ORF">D915_008919</name>
</gene>
<name>A0A4E0R4E7_FASHE</name>
<comment type="caution">
    <text evidence="1">The sequence shown here is derived from an EMBL/GenBank/DDBJ whole genome shotgun (WGS) entry which is preliminary data.</text>
</comment>
<keyword evidence="2" id="KW-1185">Reference proteome</keyword>
<dbReference type="AlphaFoldDB" id="A0A4E0R4E7"/>
<organism evidence="1 2">
    <name type="scientific">Fasciola hepatica</name>
    <name type="common">Liver fluke</name>
    <dbReference type="NCBI Taxonomy" id="6192"/>
    <lineage>
        <taxon>Eukaryota</taxon>
        <taxon>Metazoa</taxon>
        <taxon>Spiralia</taxon>
        <taxon>Lophotrochozoa</taxon>
        <taxon>Platyhelminthes</taxon>
        <taxon>Trematoda</taxon>
        <taxon>Digenea</taxon>
        <taxon>Plagiorchiida</taxon>
        <taxon>Echinostomata</taxon>
        <taxon>Echinostomatoidea</taxon>
        <taxon>Fasciolidae</taxon>
        <taxon>Fasciola</taxon>
    </lineage>
</organism>
<evidence type="ECO:0000313" key="2">
    <source>
        <dbReference type="Proteomes" id="UP000230066"/>
    </source>
</evidence>
<evidence type="ECO:0000313" key="1">
    <source>
        <dbReference type="EMBL" id="THD20271.1"/>
    </source>
</evidence>
<reference evidence="1" key="1">
    <citation type="submission" date="2019-03" db="EMBL/GenBank/DDBJ databases">
        <title>Improved annotation for the trematode Fasciola hepatica.</title>
        <authorList>
            <person name="Choi Y.-J."/>
            <person name="Martin J."/>
            <person name="Mitreva M."/>
        </authorList>
    </citation>
    <scope>NUCLEOTIDE SEQUENCE [LARGE SCALE GENOMIC DNA]</scope>
</reference>
<dbReference type="Proteomes" id="UP000230066">
    <property type="component" value="Unassembled WGS sequence"/>
</dbReference>